<keyword evidence="2 4" id="KW-0820">tRNA-binding</keyword>
<dbReference type="HAMAP" id="MF_00518">
    <property type="entry name" value="Deacylase_Dtd"/>
    <property type="match status" value="1"/>
</dbReference>
<feature type="short sequence motif" description="Gly-cisPro motif, important for rejection of L-amino acids" evidence="4">
    <location>
        <begin position="137"/>
        <end position="138"/>
    </location>
</feature>
<evidence type="ECO:0000313" key="5">
    <source>
        <dbReference type="EMBL" id="SDJ67189.1"/>
    </source>
</evidence>
<comment type="domain">
    <text evidence="4">A Gly-cisPro motif from one monomer fits into the active site of the other monomer to allow specific chiral rejection of L-amino acids.</text>
</comment>
<dbReference type="GO" id="GO:0005737">
    <property type="term" value="C:cytoplasm"/>
    <property type="evidence" value="ECO:0007669"/>
    <property type="project" value="UniProtKB-SubCell"/>
</dbReference>
<dbReference type="PANTHER" id="PTHR10472">
    <property type="entry name" value="D-TYROSYL-TRNA TYR DEACYLASE"/>
    <property type="match status" value="1"/>
</dbReference>
<protein>
    <recommendedName>
        <fullName evidence="4">D-aminoacyl-tRNA deacylase</fullName>
        <shortName evidence="4">DTD</shortName>
        <ecNumber evidence="4">3.1.1.96</ecNumber>
    </recommendedName>
    <alternativeName>
        <fullName evidence="4">Gly-tRNA(Ala) deacylase</fullName>
        <ecNumber evidence="4">3.1.1.-</ecNumber>
    </alternativeName>
</protein>
<name>A0A1G8VMI6_9LACT</name>
<dbReference type="FunFam" id="3.50.80.10:FF:000001">
    <property type="entry name" value="D-aminoacyl-tRNA deacylase"/>
    <property type="match status" value="1"/>
</dbReference>
<dbReference type="Pfam" id="PF02580">
    <property type="entry name" value="Tyr_Deacylase"/>
    <property type="match status" value="1"/>
</dbReference>
<dbReference type="Proteomes" id="UP000199433">
    <property type="component" value="Unassembled WGS sequence"/>
</dbReference>
<dbReference type="STRING" id="426701.SAMN04488098_100228"/>
<evidence type="ECO:0000256" key="1">
    <source>
        <dbReference type="ARBA" id="ARBA00009673"/>
    </source>
</evidence>
<dbReference type="GO" id="GO:0043908">
    <property type="term" value="F:Ser(Gly)-tRNA(Ala) hydrolase activity"/>
    <property type="evidence" value="ECO:0007669"/>
    <property type="project" value="UniProtKB-UniRule"/>
</dbReference>
<comment type="function">
    <text evidence="4">An aminoacyl-tRNA editing enzyme that deacylates mischarged D-aminoacyl-tRNAs. Also deacylates mischarged glycyl-tRNA(Ala), protecting cells against glycine mischarging by AlaRS. Acts via tRNA-based rather than protein-based catalysis; rejects L-amino acids rather than detecting D-amino acids in the active site. By recycling D-aminoacyl-tRNA to D-amino acids and free tRNA molecules, this enzyme counteracts the toxicity associated with the formation of D-aminoacyl-tRNA entities in vivo and helps enforce protein L-homochirality.</text>
</comment>
<keyword evidence="3 4" id="KW-0694">RNA-binding</keyword>
<dbReference type="InterPro" id="IPR003732">
    <property type="entry name" value="Daa-tRNA_deacyls_DTD"/>
</dbReference>
<evidence type="ECO:0000256" key="4">
    <source>
        <dbReference type="HAMAP-Rule" id="MF_00518"/>
    </source>
</evidence>
<reference evidence="6" key="1">
    <citation type="submission" date="2016-10" db="EMBL/GenBank/DDBJ databases">
        <authorList>
            <person name="Varghese N."/>
            <person name="Submissions S."/>
        </authorList>
    </citation>
    <scope>NUCLEOTIDE SEQUENCE [LARGE SCALE GENOMIC DNA]</scope>
    <source>
        <strain evidence="6">DSM 19181</strain>
    </source>
</reference>
<dbReference type="NCBIfam" id="TIGR00256">
    <property type="entry name" value="D-aminoacyl-tRNA deacylase"/>
    <property type="match status" value="1"/>
</dbReference>
<keyword evidence="4" id="KW-0963">Cytoplasm</keyword>
<organism evidence="5 6">
    <name type="scientific">Alkalibacterium thalassium</name>
    <dbReference type="NCBI Taxonomy" id="426701"/>
    <lineage>
        <taxon>Bacteria</taxon>
        <taxon>Bacillati</taxon>
        <taxon>Bacillota</taxon>
        <taxon>Bacilli</taxon>
        <taxon>Lactobacillales</taxon>
        <taxon>Carnobacteriaceae</taxon>
        <taxon>Alkalibacterium</taxon>
    </lineage>
</organism>
<dbReference type="GO" id="GO:0000049">
    <property type="term" value="F:tRNA binding"/>
    <property type="evidence" value="ECO:0007669"/>
    <property type="project" value="UniProtKB-UniRule"/>
</dbReference>
<comment type="catalytic activity">
    <reaction evidence="4">
        <text>a D-aminoacyl-tRNA + H2O = a tRNA + a D-alpha-amino acid + H(+)</text>
        <dbReference type="Rhea" id="RHEA:13953"/>
        <dbReference type="Rhea" id="RHEA-COMP:10123"/>
        <dbReference type="Rhea" id="RHEA-COMP:10124"/>
        <dbReference type="ChEBI" id="CHEBI:15377"/>
        <dbReference type="ChEBI" id="CHEBI:15378"/>
        <dbReference type="ChEBI" id="CHEBI:59871"/>
        <dbReference type="ChEBI" id="CHEBI:78442"/>
        <dbReference type="ChEBI" id="CHEBI:79333"/>
        <dbReference type="EC" id="3.1.1.96"/>
    </reaction>
</comment>
<comment type="similarity">
    <text evidence="1 4">Belongs to the DTD family.</text>
</comment>
<dbReference type="GO" id="GO:0019478">
    <property type="term" value="P:D-amino acid catabolic process"/>
    <property type="evidence" value="ECO:0007669"/>
    <property type="project" value="UniProtKB-UniRule"/>
</dbReference>
<dbReference type="AlphaFoldDB" id="A0A1G8VMI6"/>
<dbReference type="EC" id="3.1.1.96" evidence="4"/>
<dbReference type="CDD" id="cd00563">
    <property type="entry name" value="Dtyr_deacylase"/>
    <property type="match status" value="1"/>
</dbReference>
<dbReference type="InterPro" id="IPR023509">
    <property type="entry name" value="DTD-like_sf"/>
</dbReference>
<dbReference type="PANTHER" id="PTHR10472:SF5">
    <property type="entry name" value="D-AMINOACYL-TRNA DEACYLASE 1"/>
    <property type="match status" value="1"/>
</dbReference>
<dbReference type="SUPFAM" id="SSF69500">
    <property type="entry name" value="DTD-like"/>
    <property type="match status" value="1"/>
</dbReference>
<evidence type="ECO:0000256" key="3">
    <source>
        <dbReference type="ARBA" id="ARBA00022884"/>
    </source>
</evidence>
<dbReference type="EMBL" id="FNFK01000002">
    <property type="protein sequence ID" value="SDJ67189.1"/>
    <property type="molecule type" value="Genomic_DNA"/>
</dbReference>
<dbReference type="RefSeq" id="WP_091264295.1">
    <property type="nucleotide sequence ID" value="NZ_FNFK01000002.1"/>
</dbReference>
<dbReference type="EC" id="3.1.1.-" evidence="4"/>
<accession>A0A1G8VMI6</accession>
<evidence type="ECO:0000313" key="6">
    <source>
        <dbReference type="Proteomes" id="UP000199433"/>
    </source>
</evidence>
<comment type="subcellular location">
    <subcellularLocation>
        <location evidence="4">Cytoplasm</location>
    </subcellularLocation>
</comment>
<dbReference type="GO" id="GO:0106026">
    <property type="term" value="F:Gly-tRNA(Ala) deacylase activity"/>
    <property type="evidence" value="ECO:0007669"/>
    <property type="project" value="UniProtKB-UniRule"/>
</dbReference>
<comment type="catalytic activity">
    <reaction evidence="4">
        <text>glycyl-tRNA(Ala) + H2O = tRNA(Ala) + glycine + H(+)</text>
        <dbReference type="Rhea" id="RHEA:53744"/>
        <dbReference type="Rhea" id="RHEA-COMP:9657"/>
        <dbReference type="Rhea" id="RHEA-COMP:13640"/>
        <dbReference type="ChEBI" id="CHEBI:15377"/>
        <dbReference type="ChEBI" id="CHEBI:15378"/>
        <dbReference type="ChEBI" id="CHEBI:57305"/>
        <dbReference type="ChEBI" id="CHEBI:78442"/>
        <dbReference type="ChEBI" id="CHEBI:78522"/>
    </reaction>
</comment>
<keyword evidence="6" id="KW-1185">Reference proteome</keyword>
<proteinExistence type="inferred from homology"/>
<keyword evidence="4" id="KW-0378">Hydrolase</keyword>
<dbReference type="Gene3D" id="3.50.80.10">
    <property type="entry name" value="D-tyrosyl-tRNA(Tyr) deacylase"/>
    <property type="match status" value="1"/>
</dbReference>
<sequence length="148" mass="16043">MRAVIQRASKAKVTVEAETVGEIGKGFVVLLGVEDNDTEEDVAYLVRKVANMRIFEDDDEKMNRSLKDVEGEILSISQFTLHADTKKGNRPSFTGAAGPEKAAALYESFNKQLSAEGINVATGKFGAHMKVSLVNDGPVTILIDSKNK</sequence>
<dbReference type="OrthoDB" id="9801395at2"/>
<evidence type="ECO:0000256" key="2">
    <source>
        <dbReference type="ARBA" id="ARBA00022555"/>
    </source>
</evidence>
<gene>
    <name evidence="4" type="primary">dtd</name>
    <name evidence="5" type="ORF">SAMN04488098_100228</name>
</gene>
<dbReference type="GO" id="GO:0051500">
    <property type="term" value="F:D-tyrosyl-tRNA(Tyr) deacylase activity"/>
    <property type="evidence" value="ECO:0007669"/>
    <property type="project" value="TreeGrafter"/>
</dbReference>
<comment type="subunit">
    <text evidence="4">Homodimer.</text>
</comment>